<comment type="caution">
    <text evidence="1">The sequence shown here is derived from an EMBL/GenBank/DDBJ whole genome shotgun (WGS) entry which is preliminary data.</text>
</comment>
<dbReference type="SUPFAM" id="SSF51735">
    <property type="entry name" value="NAD(P)-binding Rossmann-fold domains"/>
    <property type="match status" value="1"/>
</dbReference>
<dbReference type="PANTHER" id="PTHR13812:SF19">
    <property type="entry name" value="KETIMINE REDUCTASE MU-CRYSTALLIN"/>
    <property type="match status" value="1"/>
</dbReference>
<dbReference type="Proteomes" id="UP000319103">
    <property type="component" value="Unassembled WGS sequence"/>
</dbReference>
<evidence type="ECO:0000313" key="2">
    <source>
        <dbReference type="Proteomes" id="UP000319103"/>
    </source>
</evidence>
<dbReference type="OrthoDB" id="4311033at2"/>
<dbReference type="InterPro" id="IPR036291">
    <property type="entry name" value="NAD(P)-bd_dom_sf"/>
</dbReference>
<evidence type="ECO:0000313" key="1">
    <source>
        <dbReference type="EMBL" id="TQF06234.1"/>
    </source>
</evidence>
<dbReference type="EMBL" id="VIGB01000003">
    <property type="protein sequence ID" value="TQF06234.1"/>
    <property type="molecule type" value="Genomic_DNA"/>
</dbReference>
<sequence>MPGVPGVPVRLSPADAVVALTEVLRGGLDPEACPARLGVPVPAGELLLMPAATAEYAGVKIAGVAPQNPERGLPRITGSYLLLDGTTLLPLALLDGAALTALRTPAVTAVALDRLAAPRAAHLVLFGTGPQAYGHLDALRAVRRLERVTVVGRRHGPVAELLDHAERLGLVAVRGTPDAVADADLVVCCTTATEPLFDGALVPDHAAVAAVGSHSPTGREVDTVLVRRSACYVEARAVALREAGDLLLALPPEVAAVPAAREQAARGWMNLAELVACTGGGAAGGGGAHGGGAHEGAAYDGAMSVPMDRPRFFKSVGMAWQDLAVAAAAYREWGGRADQASWTVGGGPGVP</sequence>
<dbReference type="PANTHER" id="PTHR13812">
    <property type="entry name" value="KETIMINE REDUCTASE MU-CRYSTALLIN"/>
    <property type="match status" value="1"/>
</dbReference>
<dbReference type="Pfam" id="PF02423">
    <property type="entry name" value="OCD_Mu_crystall"/>
    <property type="match status" value="1"/>
</dbReference>
<dbReference type="GO" id="GO:0005737">
    <property type="term" value="C:cytoplasm"/>
    <property type="evidence" value="ECO:0007669"/>
    <property type="project" value="TreeGrafter"/>
</dbReference>
<dbReference type="InterPro" id="IPR023401">
    <property type="entry name" value="ODC_N"/>
</dbReference>
<keyword evidence="2" id="KW-1185">Reference proteome</keyword>
<organism evidence="1 2">
    <name type="scientific">Kitasatospora acidiphila</name>
    <dbReference type="NCBI Taxonomy" id="2567942"/>
    <lineage>
        <taxon>Bacteria</taxon>
        <taxon>Bacillati</taxon>
        <taxon>Actinomycetota</taxon>
        <taxon>Actinomycetes</taxon>
        <taxon>Kitasatosporales</taxon>
        <taxon>Streptomycetaceae</taxon>
        <taxon>Kitasatospora</taxon>
    </lineage>
</organism>
<dbReference type="PIRSF" id="PIRSF001439">
    <property type="entry name" value="CryM"/>
    <property type="match status" value="1"/>
</dbReference>
<dbReference type="InterPro" id="IPR003462">
    <property type="entry name" value="ODC_Mu_crystall"/>
</dbReference>
<dbReference type="Gene3D" id="3.30.1780.10">
    <property type="entry name" value="ornithine cyclodeaminase, domain 1"/>
    <property type="match status" value="1"/>
</dbReference>
<proteinExistence type="predicted"/>
<accession>A0A540WCV8</accession>
<dbReference type="AlphaFoldDB" id="A0A540WCV8"/>
<gene>
    <name evidence="1" type="ORF">E6W39_33495</name>
</gene>
<name>A0A540WCV8_9ACTN</name>
<reference evidence="1 2" key="1">
    <citation type="submission" date="2019-06" db="EMBL/GenBank/DDBJ databases">
        <title>Description of Kitasatospora acidophila sp. nov. isolated from pine grove soil, and reclassification of Streptomyces novaecaesareae to Kitasatospora novaeceasareae comb. nov.</title>
        <authorList>
            <person name="Kim M.J."/>
        </authorList>
    </citation>
    <scope>NUCLEOTIDE SEQUENCE [LARGE SCALE GENOMIC DNA]</scope>
    <source>
        <strain evidence="1 2">MMS16-CNU292</strain>
    </source>
</reference>
<protein>
    <submittedName>
        <fullName evidence="1">Ornithine cyclodeaminase family protein</fullName>
    </submittedName>
</protein>
<dbReference type="Gene3D" id="3.40.50.720">
    <property type="entry name" value="NAD(P)-binding Rossmann-like Domain"/>
    <property type="match status" value="1"/>
</dbReference>